<accession>A0ACC5W8A6</accession>
<dbReference type="Proteomes" id="UP000829447">
    <property type="component" value="Linkage Group LG2"/>
</dbReference>
<sequence length="1230" mass="136040">MLKKTVVVKKVKEKPKKEGEVDPKFWEMLLSAQKKDYERICQEFGITDYRWMLKRLNQLKKEREEEQAKYVEKVENMKPIEVKPNRKAQFELEMKLKNPKSKIYLYKNGEIVDYGDGTNDSFKHNLKKVGDKYTFTINNVGPEDAGLYQVDVEDATMFSTELEIPDVEFDSTLKDVTVVKGKDATFECVLSDPVSKITWCANDASIEPGDKYNITVSEDMLTHRLVVKNCRPLDNGTYTVIAGIKSSKAALTVKGDKYNITVSEDMLTHRLVVKNCRPLDNGTYTVIAGIKSSKAALTVKDDPTALQKGQRGTDNTDKLGNEQARKLQGTTPKTARGAGSGGSSLEDGIGRDGIMGGGNGQDGLSDVGLGKDGSGKDGLLGDGSGKDGSGKDGFEVTGLQKDSSSVDGAGRDMIDGTGDTKHKKHLKDGQLVPDTNRELEFHFVSGLSDTAANIGETAELSCTLSSKDCVGIWYKDGQKMESKNGITISQEGAIHKVIMKNCQEGNAGVYRFEAEGRKSEATLIIKEPPKIDADAMRKFSEAVVIRSGENAIFKLPFSGKEPIKVQWFKDEAELLEGPGVRIESSSTQSRLLLNKCQRKDTGEVKIKLKNKFATTEATSKLIVLDKPTPPQGPVDVVESSLSAIEFKWRPPKDDGGSPVTNYILERKQVGRNTWTKIGDIPGQPIYRDTDIDRGRKYCYRIRAKNSEGISDIIETDDIAAGTLAFPGQPASPKVVSAFKDCINLAWLLPTNTGGGSIIGYNLEKRKKGSNLWSQVNPPDEPIREKKYAVTDVMEGAEYEFRVIAINTCGPGEPSGPSDCVFARDPQKPPGKVKDLKVTGSSYNTLCLAWTKPNVVNGVEDEVKGYFVEIRPTDQMEWIRCNTNAIVQTSFTVTGLKSLATYWVRVIATNEGGEGHPQVFDNYITAMPPPVKPRFTDRRMKNLMVVKAGNTVRVTICFEASPLPDITWLKDNVPVAKHVTITNSEKVSQLLIPTSDRSDSGIYTIIVKNMVGQETFSVDIRVTDEPKPPGPVQLEQNVEGTLTITWTPSPDEKRDDRLHYMVMKRDSVKQTWWTVADHLFNHRFTNVVMQGREYKFRVYAKNDMGMSEPSESPTWGAAKKKGKLILNQPEPKKLNFQSAPKFTVPLKLHVAPKGYECYMSCAVSGNPTPHVTWYHNNVSLNTNTNYYISNTCGVCSLLILMVGPKDTGEFKVVAENSLGQAESSTKLTVRE</sequence>
<evidence type="ECO:0000313" key="2">
    <source>
        <dbReference type="Proteomes" id="UP000829447"/>
    </source>
</evidence>
<reference evidence="1 2" key="1">
    <citation type="journal article" date="2022" name="bioRxiv">
        <title>An ancient truncated duplication of the anti-Mullerian hormone receptor type 2 gene is a potential conserved master sex determinant in the Pangasiidae catfish family.</title>
        <authorList>
            <person name="Wen M."/>
            <person name="Pan Q."/>
            <person name="Jouanno E."/>
            <person name="Montfort J."/>
            <person name="Zahm M."/>
            <person name="Cabau C."/>
            <person name="Klopp C."/>
            <person name="Iampietro C."/>
            <person name="Roques C."/>
            <person name="Bouchez O."/>
            <person name="Castinel A."/>
            <person name="Donnadieu C."/>
            <person name="Parrinello H."/>
            <person name="Poncet C."/>
            <person name="Belmonte E."/>
            <person name="Gautier V."/>
            <person name="Avarre J.-C."/>
            <person name="Dugue R."/>
            <person name="Gustiano R."/>
            <person name="Ha T.T.T."/>
            <person name="Campet M."/>
            <person name="Sriphairoj K."/>
            <person name="Ribolli J."/>
            <person name="de Almeida F.L."/>
            <person name="Desvignes T."/>
            <person name="Postlethwait J.H."/>
            <person name="Bucao C.F."/>
            <person name="Robinson-Rechavi M."/>
            <person name="Bobe J."/>
            <person name="Herpin A."/>
            <person name="Guiguen Y."/>
        </authorList>
    </citation>
    <scope>NUCLEOTIDE SEQUENCE [LARGE SCALE GENOMIC DNA]</scope>
    <source>
        <strain evidence="1">YG-Dec2019</strain>
    </source>
</reference>
<comment type="caution">
    <text evidence="1">The sequence shown here is derived from an EMBL/GenBank/DDBJ whole genome shotgun (WGS) entry which is preliminary data.</text>
</comment>
<evidence type="ECO:0000313" key="1">
    <source>
        <dbReference type="EMBL" id="MCI4375307.1"/>
    </source>
</evidence>
<dbReference type="EMBL" id="CM040455">
    <property type="protein sequence ID" value="MCI4375307.1"/>
    <property type="molecule type" value="Genomic_DNA"/>
</dbReference>
<gene>
    <name evidence="1" type="ORF">PGIGA_G00107950</name>
</gene>
<proteinExistence type="predicted"/>
<organism evidence="1 2">
    <name type="scientific">Pangasianodon gigas</name>
    <name type="common">Mekong giant catfish</name>
    <name type="synonym">Pangasius gigas</name>
    <dbReference type="NCBI Taxonomy" id="30993"/>
    <lineage>
        <taxon>Eukaryota</taxon>
        <taxon>Metazoa</taxon>
        <taxon>Chordata</taxon>
        <taxon>Craniata</taxon>
        <taxon>Vertebrata</taxon>
        <taxon>Euteleostomi</taxon>
        <taxon>Actinopterygii</taxon>
        <taxon>Neopterygii</taxon>
        <taxon>Teleostei</taxon>
        <taxon>Ostariophysi</taxon>
        <taxon>Siluriformes</taxon>
        <taxon>Pangasiidae</taxon>
        <taxon>Pangasianodon</taxon>
    </lineage>
</organism>
<name>A0ACC5W8A6_PANGG</name>
<keyword evidence="2" id="KW-1185">Reference proteome</keyword>
<protein>
    <submittedName>
        <fullName evidence="1">Uncharacterized protein</fullName>
    </submittedName>
</protein>